<feature type="transmembrane region" description="Helical" evidence="1">
    <location>
        <begin position="21"/>
        <end position="41"/>
    </location>
</feature>
<comment type="caution">
    <text evidence="2">The sequence shown here is derived from an EMBL/GenBank/DDBJ whole genome shotgun (WGS) entry which is preliminary data.</text>
</comment>
<dbReference type="RefSeq" id="WP_185710756.1">
    <property type="nucleotide sequence ID" value="NZ_JAAXCZ010000026.1"/>
</dbReference>
<organism evidence="2 3">
    <name type="scientific">Pseudomonas cremoris</name>
    <dbReference type="NCBI Taxonomy" id="2724178"/>
    <lineage>
        <taxon>Bacteria</taxon>
        <taxon>Pseudomonadati</taxon>
        <taxon>Pseudomonadota</taxon>
        <taxon>Gammaproteobacteria</taxon>
        <taxon>Pseudomonadales</taxon>
        <taxon>Pseudomonadaceae</taxon>
        <taxon>Pseudomonas</taxon>
    </lineage>
</organism>
<proteinExistence type="predicted"/>
<name>A0ABR6TH87_9PSED</name>
<keyword evidence="1" id="KW-0812">Transmembrane</keyword>
<gene>
    <name evidence="2" type="ORF">HF209_30585</name>
</gene>
<protein>
    <submittedName>
        <fullName evidence="2">Uncharacterized protein</fullName>
    </submittedName>
</protein>
<reference evidence="2 3" key="1">
    <citation type="submission" date="2020-04" db="EMBL/GenBank/DDBJ databases">
        <title>Pseudomonas crami sp. nov., a novel proteolytic bacterial species isolated from cream.</title>
        <authorList>
            <person name="Hofmann K."/>
            <person name="Woller A."/>
            <person name="Huptas C."/>
            <person name="Wenning M."/>
            <person name="Scherer S."/>
            <person name="Doll E.V."/>
        </authorList>
    </citation>
    <scope>NUCLEOTIDE SEQUENCE [LARGE SCALE GENOMIC DNA]</scope>
    <source>
        <strain evidence="2 3">WS 5096</strain>
    </source>
</reference>
<sequence>MTEEKVSSAPRSSRSVTLVRWGAFAGPVVVWFALMVVSSQSQYLTGFLLLLLSAYLVRSLTGIGSSSALFDSDDQIRSKLSAHAKKNEK</sequence>
<keyword evidence="1" id="KW-0472">Membrane</keyword>
<accession>A0ABR6TH87</accession>
<dbReference type="EMBL" id="JAAXCZ010000026">
    <property type="protein sequence ID" value="MBC2385305.1"/>
    <property type="molecule type" value="Genomic_DNA"/>
</dbReference>
<evidence type="ECO:0000313" key="3">
    <source>
        <dbReference type="Proteomes" id="UP000534677"/>
    </source>
</evidence>
<keyword evidence="1" id="KW-1133">Transmembrane helix</keyword>
<keyword evidence="3" id="KW-1185">Reference proteome</keyword>
<feature type="transmembrane region" description="Helical" evidence="1">
    <location>
        <begin position="47"/>
        <end position="70"/>
    </location>
</feature>
<evidence type="ECO:0000313" key="2">
    <source>
        <dbReference type="EMBL" id="MBC2385305.1"/>
    </source>
</evidence>
<evidence type="ECO:0000256" key="1">
    <source>
        <dbReference type="SAM" id="Phobius"/>
    </source>
</evidence>
<dbReference type="Proteomes" id="UP000534677">
    <property type="component" value="Unassembled WGS sequence"/>
</dbReference>